<dbReference type="Gene3D" id="6.10.140.2220">
    <property type="match status" value="1"/>
</dbReference>
<feature type="compositionally biased region" description="Polar residues" evidence="8">
    <location>
        <begin position="54"/>
        <end position="69"/>
    </location>
</feature>
<feature type="domain" description="MYND-type" evidence="9">
    <location>
        <begin position="949"/>
        <end position="985"/>
    </location>
</feature>
<dbReference type="PANTHER" id="PTHR22904">
    <property type="entry name" value="TPR REPEAT CONTAINING PROTEIN"/>
    <property type="match status" value="1"/>
</dbReference>
<evidence type="ECO:0000256" key="8">
    <source>
        <dbReference type="SAM" id="MobiDB-lite"/>
    </source>
</evidence>
<feature type="region of interest" description="Disordered" evidence="8">
    <location>
        <begin position="54"/>
        <end position="74"/>
    </location>
</feature>
<dbReference type="GO" id="GO:0051879">
    <property type="term" value="F:Hsp90 protein binding"/>
    <property type="evidence" value="ECO:0007669"/>
    <property type="project" value="TreeGrafter"/>
</dbReference>
<feature type="repeat" description="TPR" evidence="7">
    <location>
        <begin position="759"/>
        <end position="792"/>
    </location>
</feature>
<keyword evidence="2" id="KW-0677">Repeat</keyword>
<evidence type="ECO:0000259" key="9">
    <source>
        <dbReference type="PROSITE" id="PS50865"/>
    </source>
</evidence>
<feature type="region of interest" description="Disordered" evidence="8">
    <location>
        <begin position="878"/>
        <end position="935"/>
    </location>
</feature>
<dbReference type="GeneID" id="68100749"/>
<comment type="caution">
    <text evidence="10">The sequence shown here is derived from an EMBL/GenBank/DDBJ whole genome shotgun (WGS) entry which is preliminary data.</text>
</comment>
<dbReference type="SMART" id="SM00028">
    <property type="entry name" value="TPR"/>
    <property type="match status" value="6"/>
</dbReference>
<evidence type="ECO:0000256" key="2">
    <source>
        <dbReference type="ARBA" id="ARBA00022737"/>
    </source>
</evidence>
<evidence type="ECO:0000313" key="10">
    <source>
        <dbReference type="EMBL" id="KAG2378656.1"/>
    </source>
</evidence>
<dbReference type="SUPFAM" id="SSF48452">
    <property type="entry name" value="TPR-like"/>
    <property type="match status" value="2"/>
</dbReference>
<dbReference type="PROSITE" id="PS50865">
    <property type="entry name" value="ZF_MYND_2"/>
    <property type="match status" value="1"/>
</dbReference>
<sequence>MFDFGDIPFMSPAGGGLFQSLSCNNPSQPLIFERYDQRLGKLFDFTLPLKTNTSVVDDNEEGGTTTTPNVDDEQNVLGEDTKIGSSSDNNIIGNETPTTTSMNASTTLNSHSQTQIINVYQTLQKCNPSFPQEPCVIPEKCRKEIEKFYSTHDEEDETYLFKLLVDMNLISSGPIVFNIAGNFAGFNGGPHTDLMQEDFKKEYFKTRECYEASRRAHKLYKYDEFDVQDKSNPKCINTSLQKKLIQKAEDALAITEHCIEAYNALALYKATSFEEALELYRQAQSHYKEYYSEKLEKKRKEVLKYNRKGQTWYNHELRQFMRAIIGEANCLRKMGRYKEALDNYQRCLVLDDEIHDTWISWINYMYHIPECLMRLGRWKEAYDFLKKHKSLLNAPPTRTLLWSLALCEYVIKKFTPDTVAMARAEVSGTVNPFKDPIFHASITAPLVYEYLVGVRKLTPVRISKSWRNAPSGFCAPSSQASYVMDHLDLWLAVPGALDWALRNANTVYGFCSITKTEENLERKHFYPNDPYKNFYNFYSRHWFVNVQSQVSREPMLQIAVSINNLQIVQFLVEKGADITTSLVRACEKERDVILQYFCEKVGTLPLDTLFEPFRISVTLGHWKCLKVLFLSVLNASNSVPGLLLNKCMSWLVESKEYDCVNGGPTCPRCLSGRFQHSLSNNYLHCLDLILMMGWKDVSNTAATLESSNKKKLQHRLKQITRGCVALDPRNYGIVDMRSVHLVDNVNRYKEVKPFTEMSSDLMKDIGNDEFQQGNFNDALDWYGRALQKNDNPELKHVLHSNMAQCHINMKQYKLAIEQAQNCIEANPSFVKGYYRKAVALELMGKRQQALDTLEMALKKEPNNDMILKLKQKILKDLEKPSTATSSSSSRRPNSGRASTRGRNPRDLDEEEEDSENDTDHDEDEESDHEENPRGRVCPNCGGERLPYICAQCGKEAKKRCGACHEVRYCSKHCQIKHWPVHKQNCCWVDMHTR</sequence>
<organism evidence="10 11">
    <name type="scientific">Naegleria lovaniensis</name>
    <name type="common">Amoeba</name>
    <dbReference type="NCBI Taxonomy" id="51637"/>
    <lineage>
        <taxon>Eukaryota</taxon>
        <taxon>Discoba</taxon>
        <taxon>Heterolobosea</taxon>
        <taxon>Tetramitia</taxon>
        <taxon>Eutetramitia</taxon>
        <taxon>Vahlkampfiidae</taxon>
        <taxon>Naegleria</taxon>
    </lineage>
</organism>
<dbReference type="GO" id="GO:0008270">
    <property type="term" value="F:zinc ion binding"/>
    <property type="evidence" value="ECO:0007669"/>
    <property type="project" value="UniProtKB-KW"/>
</dbReference>
<keyword evidence="4 7" id="KW-0802">TPR repeat</keyword>
<evidence type="ECO:0000313" key="11">
    <source>
        <dbReference type="Proteomes" id="UP000816034"/>
    </source>
</evidence>
<evidence type="ECO:0000256" key="7">
    <source>
        <dbReference type="PROSITE-ProRule" id="PRU00339"/>
    </source>
</evidence>
<proteinExistence type="predicted"/>
<evidence type="ECO:0000256" key="1">
    <source>
        <dbReference type="ARBA" id="ARBA00022723"/>
    </source>
</evidence>
<dbReference type="PROSITE" id="PS50005">
    <property type="entry name" value="TPR"/>
    <property type="match status" value="2"/>
</dbReference>
<protein>
    <recommendedName>
        <fullName evidence="9">MYND-type domain-containing protein</fullName>
    </recommendedName>
</protein>
<accession>A0AA88KHX6</accession>
<dbReference type="InterPro" id="IPR002893">
    <property type="entry name" value="Znf_MYND"/>
</dbReference>
<dbReference type="RefSeq" id="XP_044545918.1">
    <property type="nucleotide sequence ID" value="XM_044698355.1"/>
</dbReference>
<dbReference type="Proteomes" id="UP000816034">
    <property type="component" value="Unassembled WGS sequence"/>
</dbReference>
<keyword evidence="11" id="KW-1185">Reference proteome</keyword>
<dbReference type="EMBL" id="PYSW02000032">
    <property type="protein sequence ID" value="KAG2378656.1"/>
    <property type="molecule type" value="Genomic_DNA"/>
</dbReference>
<keyword evidence="1" id="KW-0479">Metal-binding</keyword>
<evidence type="ECO:0000256" key="4">
    <source>
        <dbReference type="ARBA" id="ARBA00022803"/>
    </source>
</evidence>
<dbReference type="PANTHER" id="PTHR22904:SF523">
    <property type="entry name" value="STRESS-INDUCED-PHOSPHOPROTEIN 1"/>
    <property type="match status" value="1"/>
</dbReference>
<dbReference type="InterPro" id="IPR011990">
    <property type="entry name" value="TPR-like_helical_dom_sf"/>
</dbReference>
<gene>
    <name evidence="10" type="ORF">C9374_008295</name>
</gene>
<dbReference type="AlphaFoldDB" id="A0AA88KHX6"/>
<keyword evidence="3 6" id="KW-0863">Zinc-finger</keyword>
<name>A0AA88KHX6_NAELO</name>
<evidence type="ECO:0000256" key="6">
    <source>
        <dbReference type="PROSITE-ProRule" id="PRU00134"/>
    </source>
</evidence>
<dbReference type="Gene3D" id="1.25.40.10">
    <property type="entry name" value="Tetratricopeptide repeat domain"/>
    <property type="match status" value="2"/>
</dbReference>
<evidence type="ECO:0000256" key="3">
    <source>
        <dbReference type="ARBA" id="ARBA00022771"/>
    </source>
</evidence>
<evidence type="ECO:0000256" key="5">
    <source>
        <dbReference type="ARBA" id="ARBA00022833"/>
    </source>
</evidence>
<reference evidence="10 11" key="1">
    <citation type="journal article" date="2018" name="BMC Genomics">
        <title>The genome of Naegleria lovaniensis, the basis for a comparative approach to unravel pathogenicity factors of the human pathogenic amoeba N. fowleri.</title>
        <authorList>
            <person name="Liechti N."/>
            <person name="Schurch N."/>
            <person name="Bruggmann R."/>
            <person name="Wittwer M."/>
        </authorList>
    </citation>
    <scope>NUCLEOTIDE SEQUENCE [LARGE SCALE GENOMIC DNA]</scope>
    <source>
        <strain evidence="10 11">ATCC 30569</strain>
    </source>
</reference>
<dbReference type="Pfam" id="PF01753">
    <property type="entry name" value="zf-MYND"/>
    <property type="match status" value="1"/>
</dbReference>
<dbReference type="Pfam" id="PF12895">
    <property type="entry name" value="ANAPC3"/>
    <property type="match status" value="1"/>
</dbReference>
<feature type="compositionally biased region" description="Acidic residues" evidence="8">
    <location>
        <begin position="907"/>
        <end position="928"/>
    </location>
</feature>
<feature type="compositionally biased region" description="Low complexity" evidence="8">
    <location>
        <begin position="880"/>
        <end position="898"/>
    </location>
</feature>
<dbReference type="InterPro" id="IPR019734">
    <property type="entry name" value="TPR_rpt"/>
</dbReference>
<keyword evidence="5" id="KW-0862">Zinc</keyword>
<feature type="repeat" description="TPR" evidence="7">
    <location>
        <begin position="830"/>
        <end position="863"/>
    </location>
</feature>
<dbReference type="SUPFAM" id="SSF144232">
    <property type="entry name" value="HIT/MYND zinc finger-like"/>
    <property type="match status" value="1"/>
</dbReference>